<feature type="binding site" evidence="4">
    <location>
        <begin position="558"/>
        <end position="565"/>
    </location>
    <ligand>
        <name>ATP</name>
        <dbReference type="ChEBI" id="CHEBI:30616"/>
    </ligand>
</feature>
<dbReference type="GO" id="GO:0005874">
    <property type="term" value="C:microtubule"/>
    <property type="evidence" value="ECO:0007669"/>
    <property type="project" value="UniProtKB-KW"/>
</dbReference>
<dbReference type="SUPFAM" id="SSF52540">
    <property type="entry name" value="P-loop containing nucleoside triphosphate hydrolases"/>
    <property type="match status" value="1"/>
</dbReference>
<dbReference type="Gene3D" id="1.10.418.10">
    <property type="entry name" value="Calponin-like domain"/>
    <property type="match status" value="1"/>
</dbReference>
<dbReference type="Gene3D" id="3.40.850.10">
    <property type="entry name" value="Kinesin motor domain"/>
    <property type="match status" value="2"/>
</dbReference>
<accession>A0AAD8RM64</accession>
<dbReference type="FunFam" id="3.40.850.10:FF:000373">
    <property type="entry name" value="p-loop nucleoside triphosphate hydrolase superfamily protein with CH (Calponin Homology) domain"/>
    <property type="match status" value="1"/>
</dbReference>
<comment type="caution">
    <text evidence="8">The sequence shown here is derived from an EMBL/GenBank/DDBJ whole genome shotgun (WGS) entry which is preliminary data.</text>
</comment>
<keyword evidence="9" id="KW-1185">Reference proteome</keyword>
<dbReference type="Proteomes" id="UP001231189">
    <property type="component" value="Unassembled WGS sequence"/>
</dbReference>
<feature type="domain" description="Kinesin motor" evidence="7">
    <location>
        <begin position="586"/>
        <end position="703"/>
    </location>
</feature>
<dbReference type="InterPro" id="IPR036872">
    <property type="entry name" value="CH_dom_sf"/>
</dbReference>
<dbReference type="InterPro" id="IPR027640">
    <property type="entry name" value="Kinesin-like_fam"/>
</dbReference>
<dbReference type="GO" id="GO:0008017">
    <property type="term" value="F:microtubule binding"/>
    <property type="evidence" value="ECO:0007669"/>
    <property type="project" value="InterPro"/>
</dbReference>
<feature type="region of interest" description="Disordered" evidence="5">
    <location>
        <begin position="1"/>
        <end position="41"/>
    </location>
</feature>
<keyword evidence="4" id="KW-0067">ATP-binding</keyword>
<evidence type="ECO:0000259" key="6">
    <source>
        <dbReference type="PROSITE" id="PS50021"/>
    </source>
</evidence>
<evidence type="ECO:0000256" key="3">
    <source>
        <dbReference type="ARBA" id="ARBA00023175"/>
    </source>
</evidence>
<evidence type="ECO:0000256" key="1">
    <source>
        <dbReference type="ARBA" id="ARBA00010899"/>
    </source>
</evidence>
<dbReference type="SUPFAM" id="SSF47576">
    <property type="entry name" value="Calponin-homology domain, CH-domain"/>
    <property type="match status" value="1"/>
</dbReference>
<dbReference type="Pfam" id="PF00225">
    <property type="entry name" value="Kinesin"/>
    <property type="match status" value="1"/>
</dbReference>
<feature type="domain" description="Kinesin motor" evidence="7">
    <location>
        <begin position="475"/>
        <end position="568"/>
    </location>
</feature>
<dbReference type="SMART" id="SM00129">
    <property type="entry name" value="KISc"/>
    <property type="match status" value="1"/>
</dbReference>
<dbReference type="InterPro" id="IPR001752">
    <property type="entry name" value="Kinesin_motor_dom"/>
</dbReference>
<dbReference type="AlphaFoldDB" id="A0AAD8RM64"/>
<dbReference type="PANTHER" id="PTHR47972">
    <property type="entry name" value="KINESIN-LIKE PROTEIN KLP-3"/>
    <property type="match status" value="1"/>
</dbReference>
<reference evidence="8" key="1">
    <citation type="submission" date="2023-07" db="EMBL/GenBank/DDBJ databases">
        <title>A chromosome-level genome assembly of Lolium multiflorum.</title>
        <authorList>
            <person name="Chen Y."/>
            <person name="Copetti D."/>
            <person name="Kolliker R."/>
            <person name="Studer B."/>
        </authorList>
    </citation>
    <scope>NUCLEOTIDE SEQUENCE</scope>
    <source>
        <strain evidence="8">02402/16</strain>
        <tissue evidence="8">Leaf</tissue>
    </source>
</reference>
<evidence type="ECO:0000256" key="5">
    <source>
        <dbReference type="SAM" id="MobiDB-lite"/>
    </source>
</evidence>
<keyword evidence="2" id="KW-0493">Microtubule</keyword>
<keyword evidence="4" id="KW-0547">Nucleotide-binding</keyword>
<dbReference type="InterPro" id="IPR036961">
    <property type="entry name" value="Kinesin_motor_dom_sf"/>
</dbReference>
<organism evidence="8 9">
    <name type="scientific">Lolium multiflorum</name>
    <name type="common">Italian ryegrass</name>
    <name type="synonym">Lolium perenne subsp. multiflorum</name>
    <dbReference type="NCBI Taxonomy" id="4521"/>
    <lineage>
        <taxon>Eukaryota</taxon>
        <taxon>Viridiplantae</taxon>
        <taxon>Streptophyta</taxon>
        <taxon>Embryophyta</taxon>
        <taxon>Tracheophyta</taxon>
        <taxon>Spermatophyta</taxon>
        <taxon>Magnoliopsida</taxon>
        <taxon>Liliopsida</taxon>
        <taxon>Poales</taxon>
        <taxon>Poaceae</taxon>
        <taxon>BOP clade</taxon>
        <taxon>Pooideae</taxon>
        <taxon>Poodae</taxon>
        <taxon>Poeae</taxon>
        <taxon>Poeae Chloroplast Group 2 (Poeae type)</taxon>
        <taxon>Loliodinae</taxon>
        <taxon>Loliinae</taxon>
        <taxon>Lolium</taxon>
    </lineage>
</organism>
<dbReference type="InterPro" id="IPR027417">
    <property type="entry name" value="P-loop_NTPase"/>
</dbReference>
<dbReference type="Pfam" id="PF16796">
    <property type="entry name" value="Microtub_bd"/>
    <property type="match status" value="1"/>
</dbReference>
<gene>
    <name evidence="8" type="ORF">QYE76_001879</name>
</gene>
<dbReference type="InterPro" id="IPR001715">
    <property type="entry name" value="CH_dom"/>
</dbReference>
<dbReference type="Pfam" id="PF00307">
    <property type="entry name" value="CH"/>
    <property type="match status" value="1"/>
</dbReference>
<comment type="similarity">
    <text evidence="1">Belongs to the TRAFAC class myosin-kinesin ATPase superfamily. Kinesin family. KIN-14 subfamily.</text>
</comment>
<evidence type="ECO:0000259" key="7">
    <source>
        <dbReference type="PROSITE" id="PS50067"/>
    </source>
</evidence>
<dbReference type="GO" id="GO:0007018">
    <property type="term" value="P:microtubule-based movement"/>
    <property type="evidence" value="ECO:0007669"/>
    <property type="project" value="InterPro"/>
</dbReference>
<evidence type="ECO:0000313" key="8">
    <source>
        <dbReference type="EMBL" id="KAK1627564.1"/>
    </source>
</evidence>
<sequence length="980" mass="107240">MPPNRSLPLTIDRHHHSKTQPPSPTSLPHPTTAAAESSPDPAIRSRRLHLLLPPTAHTPAGLAGIGAGSTMDTAAAATVAQERVLRNHGALSDVDVVTRRSQEAANRRYDAASWLRRTVGIVCARDLPEEPTEEEFRLGLRNGIVLCNALNKVQPGAIPKVVEAPSDTGVRADGSALCAYQYFENLRNFLVNVQDLGLPTFEHSDLEKGGKGVRVVDCVLALRSFSESKTAGRQTPSKYGGISKPSTPGKYFILKNSDAFMNKLMRSHTAETIQNGISPEQNLTTDCCIESCEMATSESIKMLVRTLLLDKKPEEVPLIVESLLSKVIQEYECRTANRHLVKCIGASKGTDPFSIADTLSQDESSTSNRVKMDELCPLSLNEEVSSVVLNGGCAAQQFQLRVETNYDVQQKHILELRKNLSSVKSGMEELSLQYSEDFTKMGKHLQILSNAASGYHKVLEDNRKLYNQIQDLKGNIRVYCRVRPFLPGQENSSTSVAGMEERTITIITPTKYGKDGSKSFTFNKIFGPAATQEEVFSDMQPLIRSVLDGFNVCIFAYGQTGSGKTYTMVISFAKRTFHYFLGKGCLTVHVQGRDITSGAILRGCMHLVDLAGSERVDKSEVVGDRLKEALYINKSLSALGDVIASLAQKNSHVPYRNSKLTQLLQDSLGGQAKTLMFVHISPEPDAVNETISTLKFAERVASVELGTAKANKEGGEVRELKEQIVCLKAALAKKGGESENIRSTQSSPNIYKISRGNATPVFHKNRQPMEEVGNIEVLNNVTPMQKKLKFDLPGAGILAKNNSPNWIDNCNDLPKEKGSGGWVDKAAVGQNQFENGKSVPELEPNLTTHTMLPTFFYQRHTPGQQRCKVECVPSQDSDEFDGVASCSPDQEMVLSASGLKPVGFPSGGISNKKKHQTKNTNNMIMRSTNPACKSPVPQSQKRLQTPVRSSAQKTPIRNSKHILNGTDGRRTPNGKINVAK</sequence>
<dbReference type="PROSITE" id="PS50021">
    <property type="entry name" value="CH"/>
    <property type="match status" value="1"/>
</dbReference>
<evidence type="ECO:0000256" key="2">
    <source>
        <dbReference type="ARBA" id="ARBA00022701"/>
    </source>
</evidence>
<dbReference type="PROSITE" id="PS50067">
    <property type="entry name" value="KINESIN_MOTOR_2"/>
    <property type="match status" value="2"/>
</dbReference>
<name>A0AAD8RM64_LOLMU</name>
<feature type="region of interest" description="Disordered" evidence="5">
    <location>
        <begin position="925"/>
        <end position="980"/>
    </location>
</feature>
<dbReference type="SMART" id="SM00033">
    <property type="entry name" value="CH"/>
    <property type="match status" value="1"/>
</dbReference>
<evidence type="ECO:0000256" key="4">
    <source>
        <dbReference type="PROSITE-ProRule" id="PRU00283"/>
    </source>
</evidence>
<protein>
    <submittedName>
        <fullName evidence="8">Uncharacterized protein</fullName>
    </submittedName>
</protein>
<dbReference type="GO" id="GO:0005524">
    <property type="term" value="F:ATP binding"/>
    <property type="evidence" value="ECO:0007669"/>
    <property type="project" value="UniProtKB-UniRule"/>
</dbReference>
<comment type="caution">
    <text evidence="4">Lacks conserved residue(s) required for the propagation of feature annotation.</text>
</comment>
<feature type="domain" description="Calponin-homology (CH)" evidence="6">
    <location>
        <begin position="105"/>
        <end position="227"/>
    </location>
</feature>
<dbReference type="EMBL" id="JAUUTY010000005">
    <property type="protein sequence ID" value="KAK1627564.1"/>
    <property type="molecule type" value="Genomic_DNA"/>
</dbReference>
<evidence type="ECO:0000313" key="9">
    <source>
        <dbReference type="Proteomes" id="UP001231189"/>
    </source>
</evidence>
<feature type="compositionally biased region" description="Polar residues" evidence="5">
    <location>
        <begin position="925"/>
        <end position="957"/>
    </location>
</feature>
<proteinExistence type="inferred from homology"/>
<keyword evidence="3 4" id="KW-0505">Motor protein</keyword>
<dbReference type="PANTHER" id="PTHR47972:SF31">
    <property type="entry name" value="KINESIN-LIKE PROTEIN KIN-14Q"/>
    <property type="match status" value="1"/>
</dbReference>
<dbReference type="GO" id="GO:0003777">
    <property type="term" value="F:microtubule motor activity"/>
    <property type="evidence" value="ECO:0007669"/>
    <property type="project" value="InterPro"/>
</dbReference>
<dbReference type="InterPro" id="IPR031852">
    <property type="entry name" value="Vik1/Cik1_MT-bd"/>
</dbReference>
<dbReference type="CDD" id="cd21203">
    <property type="entry name" value="CH_AtKIN14-like"/>
    <property type="match status" value="1"/>
</dbReference>